<dbReference type="SUPFAM" id="SSF52540">
    <property type="entry name" value="P-loop containing nucleoside triphosphate hydrolases"/>
    <property type="match status" value="1"/>
</dbReference>
<sequence length="933" mass="103126">MSQRGSSPMLFPSSPSVGNDRTPTNSQRQGSNITPSSPGVNPEFLAPPPSSDAGGSFANHRSSSPMIFPSSSASTPRASQHTPTQRRGDIHSNLPPSSPSVSRARRQVTLPNAPPSDAHRSDRTFSQANVPNTDSQTDATGMLRVIWGTNVQIQDSMETFKSFLRNFKTKYRRAYEREQGRDLPTLSDQASSENLLYEGYLRKMRFTGQTNLNLDMNNLLSFPVSRKLYHQLQKYPQEVIPIMDQVLKDVMLELGEEDAERDEQRIGQQAWDEELGEMMSKVYKVRPFNFESVNMRDLNPSDTDKLVSIKGLVIRATPVIPDMKNAFFKCTVCQHTHQVEIDRGRIEEPQRCPRDVCNYQGTMSLIHNRCEFADKQIVRLQETPDSVPDGQTPHTVSLCVYDELVDVTKPGDRITVTGIFRSLPVRVNPRQRSIKSLFKTFLDIVHIKRTDANRLGYDATTRPGDRVNLAGVGVGGDDELEAEMANTEDNEAGTIAEEMENNLVEISQRPDCYELLARSLAPSIWEMDDIKKGILLQMFGGTNKSIARGGGGGGPRFRGDINVLLVGDPGTSKSQILQYVHKITPRGVYTSGKGSSAVGLTAYITRDPDSKQLVLESGALVLSDGGVCCIDEFDKMSDATRSVLHEVMEQQTVSIAKAGIITTLNARTSILAAANPVESKYNVSLPITKNIDLPPTLISRFDLLYLVLDNIDEFADRKLAKHLVSMYLEDRPETAGSDVLSLDVLTAYITYAKNKVQPELTSEASDELVRCYVALRKQGEDANNAEKRITATTRQLESMIRLSEAHARMRLSKYVELLDVVEANRLIIEAVKGSATDPVTGLVDISLLNTGFSANSRRQNQDLINEISSLVESSRSSNIKYSDILAQINAQSSVAIDSTMFADAVRQMEENGDLQVVGEGARKMIRRVGGAPA</sequence>
<organism evidence="18 19">
    <name type="scientific">Wallemia hederae</name>
    <dbReference type="NCBI Taxonomy" id="1540922"/>
    <lineage>
        <taxon>Eukaryota</taxon>
        <taxon>Fungi</taxon>
        <taxon>Dikarya</taxon>
        <taxon>Basidiomycota</taxon>
        <taxon>Wallemiomycotina</taxon>
        <taxon>Wallemiomycetes</taxon>
        <taxon>Wallemiales</taxon>
        <taxon>Wallemiaceae</taxon>
        <taxon>Wallemia</taxon>
    </lineage>
</organism>
<proteinExistence type="inferred from homology"/>
<dbReference type="SMART" id="SM00350">
    <property type="entry name" value="MCM"/>
    <property type="match status" value="1"/>
</dbReference>
<dbReference type="InterPro" id="IPR018525">
    <property type="entry name" value="MCM_CS"/>
</dbReference>
<dbReference type="GO" id="GO:0042555">
    <property type="term" value="C:MCM complex"/>
    <property type="evidence" value="ECO:0007669"/>
    <property type="project" value="UniProtKB-UniRule"/>
</dbReference>
<name>A0A4T0FLL4_9BASI</name>
<evidence type="ECO:0000256" key="7">
    <source>
        <dbReference type="ARBA" id="ARBA00022801"/>
    </source>
</evidence>
<evidence type="ECO:0000256" key="9">
    <source>
        <dbReference type="ARBA" id="ARBA00022840"/>
    </source>
</evidence>
<dbReference type="GO" id="GO:0097373">
    <property type="term" value="C:MCM core complex"/>
    <property type="evidence" value="ECO:0007669"/>
    <property type="project" value="UniProtKB-ARBA"/>
</dbReference>
<evidence type="ECO:0000259" key="17">
    <source>
        <dbReference type="PROSITE" id="PS50051"/>
    </source>
</evidence>
<dbReference type="PANTHER" id="PTHR11630">
    <property type="entry name" value="DNA REPLICATION LICENSING FACTOR MCM FAMILY MEMBER"/>
    <property type="match status" value="1"/>
</dbReference>
<dbReference type="GO" id="GO:0005656">
    <property type="term" value="C:nuclear pre-replicative complex"/>
    <property type="evidence" value="ECO:0007669"/>
    <property type="project" value="UniProtKB-ARBA"/>
</dbReference>
<dbReference type="GO" id="GO:0006271">
    <property type="term" value="P:DNA strand elongation involved in DNA replication"/>
    <property type="evidence" value="ECO:0007669"/>
    <property type="project" value="TreeGrafter"/>
</dbReference>
<dbReference type="InterPro" id="IPR012340">
    <property type="entry name" value="NA-bd_OB-fold"/>
</dbReference>
<dbReference type="AlphaFoldDB" id="A0A4T0FLL4"/>
<dbReference type="GO" id="GO:0006279">
    <property type="term" value="P:premeiotic DNA replication"/>
    <property type="evidence" value="ECO:0007669"/>
    <property type="project" value="UniProtKB-ARBA"/>
</dbReference>
<feature type="region of interest" description="Disordered" evidence="16">
    <location>
        <begin position="1"/>
        <end position="137"/>
    </location>
</feature>
<keyword evidence="6 14" id="KW-0547">Nucleotide-binding</keyword>
<dbReference type="GO" id="GO:0005524">
    <property type="term" value="F:ATP binding"/>
    <property type="evidence" value="ECO:0007669"/>
    <property type="project" value="UniProtKB-UniRule"/>
</dbReference>
<feature type="compositionally biased region" description="Low complexity" evidence="16">
    <location>
        <begin position="62"/>
        <end position="74"/>
    </location>
</feature>
<evidence type="ECO:0000256" key="5">
    <source>
        <dbReference type="ARBA" id="ARBA00022705"/>
    </source>
</evidence>
<keyword evidence="7 15" id="KW-0378">Hydrolase</keyword>
<dbReference type="InterPro" id="IPR027417">
    <property type="entry name" value="P-loop_NTPase"/>
</dbReference>
<dbReference type="InterPro" id="IPR027925">
    <property type="entry name" value="MCM_N"/>
</dbReference>
<evidence type="ECO:0000256" key="11">
    <source>
        <dbReference type="ARBA" id="ARBA00023242"/>
    </source>
</evidence>
<feature type="compositionally biased region" description="Polar residues" evidence="16">
    <location>
        <begin position="13"/>
        <end position="39"/>
    </location>
</feature>
<evidence type="ECO:0000313" key="19">
    <source>
        <dbReference type="Proteomes" id="UP000310189"/>
    </source>
</evidence>
<keyword evidence="5 15" id="KW-0235">DNA replication</keyword>
<dbReference type="FunFam" id="3.40.50.300:FF:000217">
    <property type="entry name" value="DNA helicase"/>
    <property type="match status" value="1"/>
</dbReference>
<dbReference type="PROSITE" id="PS00847">
    <property type="entry name" value="MCM_1"/>
    <property type="match status" value="1"/>
</dbReference>
<dbReference type="GO" id="GO:0016887">
    <property type="term" value="F:ATP hydrolysis activity"/>
    <property type="evidence" value="ECO:0007669"/>
    <property type="project" value="RHEA"/>
</dbReference>
<dbReference type="PANTHER" id="PTHR11630:SF66">
    <property type="entry name" value="DNA REPLICATION LICENSING FACTOR MCM4"/>
    <property type="match status" value="1"/>
</dbReference>
<dbReference type="Pfam" id="PF17855">
    <property type="entry name" value="MCM_lid"/>
    <property type="match status" value="1"/>
</dbReference>
<evidence type="ECO:0000256" key="2">
    <source>
        <dbReference type="ARBA" id="ARBA00008010"/>
    </source>
</evidence>
<dbReference type="FunFam" id="3.30.1640.10:FF:000011">
    <property type="entry name" value="DNA helicase"/>
    <property type="match status" value="1"/>
</dbReference>
<evidence type="ECO:0000256" key="16">
    <source>
        <dbReference type="SAM" id="MobiDB-lite"/>
    </source>
</evidence>
<dbReference type="GO" id="GO:0031261">
    <property type="term" value="C:DNA replication preinitiation complex"/>
    <property type="evidence" value="ECO:0007669"/>
    <property type="project" value="UniProtKB-ARBA"/>
</dbReference>
<dbReference type="Gene3D" id="2.20.28.10">
    <property type="match status" value="1"/>
</dbReference>
<keyword evidence="4" id="KW-0597">Phosphoprotein</keyword>
<dbReference type="FunFam" id="2.20.28.10:FF:000003">
    <property type="entry name" value="DNA helicase"/>
    <property type="match status" value="1"/>
</dbReference>
<evidence type="ECO:0000256" key="4">
    <source>
        <dbReference type="ARBA" id="ARBA00022553"/>
    </source>
</evidence>
<feature type="compositionally biased region" description="Polar residues" evidence="16">
    <location>
        <begin position="75"/>
        <end position="85"/>
    </location>
</feature>
<keyword evidence="8 15" id="KW-0347">Helicase</keyword>
<dbReference type="GO" id="GO:1902975">
    <property type="term" value="P:mitotic DNA replication initiation"/>
    <property type="evidence" value="ECO:0007669"/>
    <property type="project" value="TreeGrafter"/>
</dbReference>
<dbReference type="Gene3D" id="2.40.50.140">
    <property type="entry name" value="Nucleic acid-binding proteins"/>
    <property type="match status" value="1"/>
</dbReference>
<dbReference type="InterPro" id="IPR033762">
    <property type="entry name" value="MCM_OB"/>
</dbReference>
<evidence type="ECO:0000256" key="6">
    <source>
        <dbReference type="ARBA" id="ARBA00022741"/>
    </source>
</evidence>
<evidence type="ECO:0000256" key="10">
    <source>
        <dbReference type="ARBA" id="ARBA00023125"/>
    </source>
</evidence>
<dbReference type="PRINTS" id="PR01657">
    <property type="entry name" value="MCMFAMILY"/>
</dbReference>
<accession>A0A4T0FLL4</accession>
<dbReference type="Pfam" id="PF14551">
    <property type="entry name" value="MCM_N"/>
    <property type="match status" value="1"/>
</dbReference>
<dbReference type="Pfam" id="PF17207">
    <property type="entry name" value="MCM_OB"/>
    <property type="match status" value="1"/>
</dbReference>
<dbReference type="PROSITE" id="PS50051">
    <property type="entry name" value="MCM_2"/>
    <property type="match status" value="1"/>
</dbReference>
<evidence type="ECO:0000256" key="3">
    <source>
        <dbReference type="ARBA" id="ARBA00012551"/>
    </source>
</evidence>
<comment type="subcellular location">
    <subcellularLocation>
        <location evidence="1">Nucleus</location>
    </subcellularLocation>
</comment>
<keyword evidence="10 14" id="KW-0238">DNA-binding</keyword>
<dbReference type="EMBL" id="SPNW01000029">
    <property type="protein sequence ID" value="TIA89209.1"/>
    <property type="molecule type" value="Genomic_DNA"/>
</dbReference>
<comment type="catalytic activity">
    <reaction evidence="12 15">
        <text>ATP + H2O = ADP + phosphate + H(+)</text>
        <dbReference type="Rhea" id="RHEA:13065"/>
        <dbReference type="ChEBI" id="CHEBI:15377"/>
        <dbReference type="ChEBI" id="CHEBI:15378"/>
        <dbReference type="ChEBI" id="CHEBI:30616"/>
        <dbReference type="ChEBI" id="CHEBI:43474"/>
        <dbReference type="ChEBI" id="CHEBI:456216"/>
        <dbReference type="EC" id="3.6.4.12"/>
    </reaction>
</comment>
<dbReference type="Gene3D" id="3.40.50.300">
    <property type="entry name" value="P-loop containing nucleotide triphosphate hydrolases"/>
    <property type="match status" value="1"/>
</dbReference>
<dbReference type="OrthoDB" id="10251574at2759"/>
<reference evidence="18 19" key="1">
    <citation type="submission" date="2019-03" db="EMBL/GenBank/DDBJ databases">
        <title>Sequencing 23 genomes of Wallemia ichthyophaga.</title>
        <authorList>
            <person name="Gostincar C."/>
        </authorList>
    </citation>
    <scope>NUCLEOTIDE SEQUENCE [LARGE SCALE GENOMIC DNA]</scope>
    <source>
        <strain evidence="18 19">EXF-5753</strain>
    </source>
</reference>
<keyword evidence="19" id="KW-1185">Reference proteome</keyword>
<dbReference type="InterPro" id="IPR031327">
    <property type="entry name" value="MCM"/>
</dbReference>
<protein>
    <recommendedName>
        <fullName evidence="13 15">DNA replication licensing factor MCM4</fullName>
        <ecNumber evidence="3 15">3.6.4.12</ecNumber>
    </recommendedName>
</protein>
<keyword evidence="11 15" id="KW-0539">Nucleus</keyword>
<dbReference type="GO" id="GO:0000727">
    <property type="term" value="P:double-strand break repair via break-induced replication"/>
    <property type="evidence" value="ECO:0007669"/>
    <property type="project" value="TreeGrafter"/>
</dbReference>
<dbReference type="Gene3D" id="3.30.1640.10">
    <property type="entry name" value="mini-chromosome maintenance (MCM) complex, chain A, domain 1"/>
    <property type="match status" value="1"/>
</dbReference>
<dbReference type="GO" id="GO:0043596">
    <property type="term" value="C:nuclear replication fork"/>
    <property type="evidence" value="ECO:0007669"/>
    <property type="project" value="UniProtKB-ARBA"/>
</dbReference>
<feature type="compositionally biased region" description="Polar residues" evidence="16">
    <location>
        <begin position="124"/>
        <end position="137"/>
    </location>
</feature>
<dbReference type="GO" id="GO:0017116">
    <property type="term" value="F:single-stranded DNA helicase activity"/>
    <property type="evidence" value="ECO:0007669"/>
    <property type="project" value="TreeGrafter"/>
</dbReference>
<comment type="similarity">
    <text evidence="2 14">Belongs to the MCM family.</text>
</comment>
<comment type="caution">
    <text evidence="18">The sequence shown here is derived from an EMBL/GenBank/DDBJ whole genome shotgun (WGS) entry which is preliminary data.</text>
</comment>
<evidence type="ECO:0000256" key="13">
    <source>
        <dbReference type="ARBA" id="ARBA00073498"/>
    </source>
</evidence>
<gene>
    <name evidence="18" type="ORF">E3P99_02178</name>
</gene>
<evidence type="ECO:0000256" key="1">
    <source>
        <dbReference type="ARBA" id="ARBA00004123"/>
    </source>
</evidence>
<dbReference type="InterPro" id="IPR008047">
    <property type="entry name" value="MCM_4"/>
</dbReference>
<dbReference type="Pfam" id="PF21128">
    <property type="entry name" value="WHD_MCM4"/>
    <property type="match status" value="1"/>
</dbReference>
<dbReference type="InterPro" id="IPR041562">
    <property type="entry name" value="MCM_lid"/>
</dbReference>
<keyword evidence="9 14" id="KW-0067">ATP-binding</keyword>
<dbReference type="EC" id="3.6.4.12" evidence="3 15"/>
<evidence type="ECO:0000256" key="14">
    <source>
        <dbReference type="RuleBase" id="RU004070"/>
    </source>
</evidence>
<dbReference type="Pfam" id="PF00493">
    <property type="entry name" value="MCM"/>
    <property type="match status" value="1"/>
</dbReference>
<feature type="domain" description="MCM C-terminal AAA(+) ATPase" evidence="17">
    <location>
        <begin position="512"/>
        <end position="723"/>
    </location>
</feature>
<evidence type="ECO:0000256" key="12">
    <source>
        <dbReference type="ARBA" id="ARBA00047995"/>
    </source>
</evidence>
<evidence type="ECO:0000313" key="18">
    <source>
        <dbReference type="EMBL" id="TIA89209.1"/>
    </source>
</evidence>
<dbReference type="GO" id="GO:0003697">
    <property type="term" value="F:single-stranded DNA binding"/>
    <property type="evidence" value="ECO:0007669"/>
    <property type="project" value="TreeGrafter"/>
</dbReference>
<dbReference type="SUPFAM" id="SSF50249">
    <property type="entry name" value="Nucleic acid-binding proteins"/>
    <property type="match status" value="1"/>
</dbReference>
<dbReference type="PRINTS" id="PR01660">
    <property type="entry name" value="MCMPROTEIN4"/>
</dbReference>
<comment type="function">
    <text evidence="15">Acts as component of the MCM2-7 complex (MCM complex) which is the replicative helicase essential for 'once per cell cycle' DNA replication initiation and elongation in eukaryotic cells. The active ATPase sites in the MCM2-7 ring are formed through the interaction surfaces of two neighboring subunits such that a critical structure of a conserved arginine finger motif is provided in trans relative to the ATP-binding site of the Walker A box of the adjacent subunit. The six ATPase active sites, however, are likely to contribute differentially to the complex helicase activity.</text>
</comment>
<evidence type="ECO:0000256" key="15">
    <source>
        <dbReference type="RuleBase" id="RU368062"/>
    </source>
</evidence>
<comment type="subunit">
    <text evidence="15">Component of the MCM2-7 complex.</text>
</comment>
<dbReference type="InterPro" id="IPR001208">
    <property type="entry name" value="MCM_dom"/>
</dbReference>
<dbReference type="Proteomes" id="UP000310189">
    <property type="component" value="Unassembled WGS sequence"/>
</dbReference>
<dbReference type="CDD" id="cd17755">
    <property type="entry name" value="MCM4"/>
    <property type="match status" value="1"/>
</dbReference>
<evidence type="ECO:0000256" key="8">
    <source>
        <dbReference type="ARBA" id="ARBA00022806"/>
    </source>
</evidence>